<evidence type="ECO:0000259" key="4">
    <source>
        <dbReference type="Pfam" id="PF14257"/>
    </source>
</evidence>
<sequence>MRVPISVLSVLLVSTLGCAQKSAMSEAPGYHADSYRDDAAMGADPGGLAGPAPAAGGAASLPPMPESTAALPASVFGAPAPPPVTAVAVAPGEAEPAIEPLDTIGADAVDQMLIFTGQLAIRVDFSVTAKTIDTAVGLAVGAGGYVAQMTDTTLTLRVPSKRFRKVMMQLEDLGEVESRAVQALDVSEEFHDLQVQLDNLKATRARIEKLLAQSKDLAQILTVEKELQRVTAEIDRIEGRIRLLSSQAAFSTISIAFSERPEQREVKIAVDDGSTPPPSSPRTLSTSAGWISTVGVDSLMNFSN</sequence>
<dbReference type="OrthoDB" id="186919at2"/>
<protein>
    <recommendedName>
        <fullName evidence="4">DUF4349 domain-containing protein</fullName>
    </recommendedName>
</protein>
<feature type="chain" id="PRO_5015616134" description="DUF4349 domain-containing protein" evidence="3">
    <location>
        <begin position="20"/>
        <end position="304"/>
    </location>
</feature>
<feature type="signal peptide" evidence="3">
    <location>
        <begin position="1"/>
        <end position="19"/>
    </location>
</feature>
<dbReference type="Proteomes" id="UP000238823">
    <property type="component" value="Unassembled WGS sequence"/>
</dbReference>
<feature type="region of interest" description="Disordered" evidence="2">
    <location>
        <begin position="41"/>
        <end position="63"/>
    </location>
</feature>
<dbReference type="PROSITE" id="PS51257">
    <property type="entry name" value="PROKAR_LIPOPROTEIN"/>
    <property type="match status" value="1"/>
</dbReference>
<evidence type="ECO:0000256" key="3">
    <source>
        <dbReference type="SAM" id="SignalP"/>
    </source>
</evidence>
<reference evidence="5 6" key="1">
    <citation type="submission" date="2018-03" db="EMBL/GenBank/DDBJ databases">
        <title>Draft Genome Sequences of the Obligatory Marine Myxobacteria Enhygromyxa salina SWB007.</title>
        <authorList>
            <person name="Poehlein A."/>
            <person name="Moghaddam J.A."/>
            <person name="Harms H."/>
            <person name="Alanjari M."/>
            <person name="Koenig G.M."/>
            <person name="Daniel R."/>
            <person name="Schaeberle T.F."/>
        </authorList>
    </citation>
    <scope>NUCLEOTIDE SEQUENCE [LARGE SCALE GENOMIC DNA]</scope>
    <source>
        <strain evidence="5 6">SWB007</strain>
    </source>
</reference>
<dbReference type="AlphaFoldDB" id="A0A2S9Y0G6"/>
<keyword evidence="3" id="KW-0732">Signal</keyword>
<evidence type="ECO:0000256" key="1">
    <source>
        <dbReference type="SAM" id="Coils"/>
    </source>
</evidence>
<dbReference type="Pfam" id="PF14257">
    <property type="entry name" value="DUF4349"/>
    <property type="match status" value="1"/>
</dbReference>
<organism evidence="5 6">
    <name type="scientific">Enhygromyxa salina</name>
    <dbReference type="NCBI Taxonomy" id="215803"/>
    <lineage>
        <taxon>Bacteria</taxon>
        <taxon>Pseudomonadati</taxon>
        <taxon>Myxococcota</taxon>
        <taxon>Polyangia</taxon>
        <taxon>Nannocystales</taxon>
        <taxon>Nannocystaceae</taxon>
        <taxon>Enhygromyxa</taxon>
    </lineage>
</organism>
<dbReference type="EMBL" id="PVNL01000124">
    <property type="protein sequence ID" value="PRP98594.1"/>
    <property type="molecule type" value="Genomic_DNA"/>
</dbReference>
<feature type="coiled-coil region" evidence="1">
    <location>
        <begin position="190"/>
        <end position="247"/>
    </location>
</feature>
<feature type="domain" description="DUF4349" evidence="4">
    <location>
        <begin position="112"/>
        <end position="265"/>
    </location>
</feature>
<dbReference type="InterPro" id="IPR025645">
    <property type="entry name" value="DUF4349"/>
</dbReference>
<name>A0A2S9Y0G6_9BACT</name>
<accession>A0A2S9Y0G6</accession>
<proteinExistence type="predicted"/>
<feature type="compositionally biased region" description="Low complexity" evidence="2">
    <location>
        <begin position="50"/>
        <end position="61"/>
    </location>
</feature>
<evidence type="ECO:0000313" key="5">
    <source>
        <dbReference type="EMBL" id="PRP98594.1"/>
    </source>
</evidence>
<evidence type="ECO:0000256" key="2">
    <source>
        <dbReference type="SAM" id="MobiDB-lite"/>
    </source>
</evidence>
<gene>
    <name evidence="5" type="ORF">ENSA7_65370</name>
</gene>
<keyword evidence="1" id="KW-0175">Coiled coil</keyword>
<evidence type="ECO:0000313" key="6">
    <source>
        <dbReference type="Proteomes" id="UP000238823"/>
    </source>
</evidence>
<comment type="caution">
    <text evidence="5">The sequence shown here is derived from an EMBL/GenBank/DDBJ whole genome shotgun (WGS) entry which is preliminary data.</text>
</comment>